<name>A0A2A2TMS5_9CYAN</name>
<organism evidence="1 2">
    <name type="scientific">Brunnivagina elsteri CCALA 953</name>
    <dbReference type="NCBI Taxonomy" id="987040"/>
    <lineage>
        <taxon>Bacteria</taxon>
        <taxon>Bacillati</taxon>
        <taxon>Cyanobacteriota</taxon>
        <taxon>Cyanophyceae</taxon>
        <taxon>Nostocales</taxon>
        <taxon>Calotrichaceae</taxon>
        <taxon>Brunnivagina</taxon>
    </lineage>
</organism>
<dbReference type="OrthoDB" id="490046at2"/>
<gene>
    <name evidence="1" type="ORF">CK510_05035</name>
</gene>
<dbReference type="EMBL" id="NTFS01000034">
    <property type="protein sequence ID" value="PAX59821.1"/>
    <property type="molecule type" value="Genomic_DNA"/>
</dbReference>
<proteinExistence type="predicted"/>
<evidence type="ECO:0000313" key="2">
    <source>
        <dbReference type="Proteomes" id="UP000218238"/>
    </source>
</evidence>
<dbReference type="RefSeq" id="WP_095720655.1">
    <property type="nucleotide sequence ID" value="NZ_NTFS01000034.1"/>
</dbReference>
<accession>A0A2A2TMS5</accession>
<dbReference type="Proteomes" id="UP000218238">
    <property type="component" value="Unassembled WGS sequence"/>
</dbReference>
<sequence>MTTAQPNLLQLAKQGDSKAIAALMNLTLQPKGITAKVALKDCYLQVMLESTQIPDQTTLVTFVSQGITSLESVYIERVKIYGKCLGEEFPAWNQEFEIAGKKKQENIFTFEANDTDKKRLKTQFAQDVLEQFMNLKARTSIGINYNDLPPILGAAKLAVQKFERSPDNQVSSYLTELIMKIML</sequence>
<protein>
    <submittedName>
        <fullName evidence="1">Uncharacterized protein</fullName>
    </submittedName>
</protein>
<comment type="caution">
    <text evidence="1">The sequence shown here is derived from an EMBL/GenBank/DDBJ whole genome shotgun (WGS) entry which is preliminary data.</text>
</comment>
<keyword evidence="2" id="KW-1185">Reference proteome</keyword>
<reference evidence="1 2" key="1">
    <citation type="submission" date="2017-08" db="EMBL/GenBank/DDBJ databases">
        <title>Draft genome sequence of filamentous cyanobacterium Calothrix elsteri CCALA 953.</title>
        <authorList>
            <person name="Gagunashvili A.N."/>
            <person name="Elster J."/>
            <person name="Andresson O.S."/>
        </authorList>
    </citation>
    <scope>NUCLEOTIDE SEQUENCE [LARGE SCALE GENOMIC DNA]</scope>
    <source>
        <strain evidence="1 2">CCALA 953</strain>
    </source>
</reference>
<dbReference type="AlphaFoldDB" id="A0A2A2TMS5"/>
<evidence type="ECO:0000313" key="1">
    <source>
        <dbReference type="EMBL" id="PAX59821.1"/>
    </source>
</evidence>